<dbReference type="GO" id="GO:0071555">
    <property type="term" value="P:cell wall organization"/>
    <property type="evidence" value="ECO:0007669"/>
    <property type="project" value="UniProtKB-KW"/>
</dbReference>
<dbReference type="PANTHER" id="PTHR43024">
    <property type="entry name" value="UDP-N-ACETYLMURAMOYL-TRIPEPTIDE--D-ALANYL-D-ALANINE LIGASE"/>
    <property type="match status" value="1"/>
</dbReference>
<keyword evidence="6 10" id="KW-0133">Cell shape</keyword>
<comment type="subcellular location">
    <subcellularLocation>
        <location evidence="10 11">Cytoplasm</location>
    </subcellularLocation>
</comment>
<dbReference type="InterPro" id="IPR035911">
    <property type="entry name" value="MurE/MurF_N"/>
</dbReference>
<comment type="pathway">
    <text evidence="10 11">Cell wall biogenesis; peptidoglycan biosynthesis.</text>
</comment>
<dbReference type="GO" id="GO:0005737">
    <property type="term" value="C:cytoplasm"/>
    <property type="evidence" value="ECO:0007669"/>
    <property type="project" value="UniProtKB-SubCell"/>
</dbReference>
<evidence type="ECO:0000259" key="14">
    <source>
        <dbReference type="Pfam" id="PF08245"/>
    </source>
</evidence>
<evidence type="ECO:0000256" key="2">
    <source>
        <dbReference type="ARBA" id="ARBA00022598"/>
    </source>
</evidence>
<proteinExistence type="inferred from homology"/>
<feature type="binding site" evidence="10">
    <location>
        <begin position="112"/>
        <end position="118"/>
    </location>
    <ligand>
        <name>ATP</name>
        <dbReference type="ChEBI" id="CHEBI:30616"/>
    </ligand>
</feature>
<dbReference type="Gene3D" id="3.40.1390.10">
    <property type="entry name" value="MurE/MurF, N-terminal domain"/>
    <property type="match status" value="1"/>
</dbReference>
<evidence type="ECO:0000256" key="9">
    <source>
        <dbReference type="ARBA" id="ARBA00023316"/>
    </source>
</evidence>
<keyword evidence="4 10" id="KW-0547">Nucleotide-binding</keyword>
<name>A0A9D5M3E9_9FIRM</name>
<keyword evidence="9 10" id="KW-0961">Cell wall biogenesis/degradation</keyword>
<dbReference type="Gene3D" id="3.90.190.20">
    <property type="entry name" value="Mur ligase, C-terminal domain"/>
    <property type="match status" value="1"/>
</dbReference>
<keyword evidence="3 10" id="KW-0132">Cell division</keyword>
<keyword evidence="1 10" id="KW-0963">Cytoplasm</keyword>
<dbReference type="Pfam" id="PF08245">
    <property type="entry name" value="Mur_ligase_M"/>
    <property type="match status" value="1"/>
</dbReference>
<comment type="caution">
    <text evidence="15">The sequence shown here is derived from an EMBL/GenBank/DDBJ whole genome shotgun (WGS) entry which is preliminary data.</text>
</comment>
<evidence type="ECO:0000256" key="6">
    <source>
        <dbReference type="ARBA" id="ARBA00022960"/>
    </source>
</evidence>
<dbReference type="GO" id="GO:0008360">
    <property type="term" value="P:regulation of cell shape"/>
    <property type="evidence" value="ECO:0007669"/>
    <property type="project" value="UniProtKB-KW"/>
</dbReference>
<evidence type="ECO:0000313" key="15">
    <source>
        <dbReference type="EMBL" id="MBE5039959.1"/>
    </source>
</evidence>
<gene>
    <name evidence="10" type="primary">murF</name>
    <name evidence="15" type="ORF">INF28_05715</name>
</gene>
<dbReference type="HAMAP" id="MF_02019">
    <property type="entry name" value="MurF"/>
    <property type="match status" value="1"/>
</dbReference>
<organism evidence="15 16">
    <name type="scientific">Ructibacterium gallinarum</name>
    <dbReference type="NCBI Taxonomy" id="2779355"/>
    <lineage>
        <taxon>Bacteria</taxon>
        <taxon>Bacillati</taxon>
        <taxon>Bacillota</taxon>
        <taxon>Clostridia</taxon>
        <taxon>Eubacteriales</taxon>
        <taxon>Oscillospiraceae</taxon>
        <taxon>Ructibacterium</taxon>
    </lineage>
</organism>
<dbReference type="EMBL" id="JADCKB010000009">
    <property type="protein sequence ID" value="MBE5039959.1"/>
    <property type="molecule type" value="Genomic_DNA"/>
</dbReference>
<keyword evidence="8 10" id="KW-0131">Cell cycle</keyword>
<dbReference type="InterPro" id="IPR013221">
    <property type="entry name" value="Mur_ligase_cen"/>
</dbReference>
<dbReference type="SUPFAM" id="SSF53623">
    <property type="entry name" value="MurD-like peptide ligases, catalytic domain"/>
    <property type="match status" value="1"/>
</dbReference>
<reference evidence="15" key="1">
    <citation type="submission" date="2020-10" db="EMBL/GenBank/DDBJ databases">
        <title>ChiBAC.</title>
        <authorList>
            <person name="Zenner C."/>
            <person name="Hitch T.C.A."/>
            <person name="Clavel T."/>
        </authorList>
    </citation>
    <scope>NUCLEOTIDE SEQUENCE</scope>
    <source>
        <strain evidence="15">DSM 107454</strain>
    </source>
</reference>
<accession>A0A9D5M3E9</accession>
<evidence type="ECO:0000256" key="4">
    <source>
        <dbReference type="ARBA" id="ARBA00022741"/>
    </source>
</evidence>
<comment type="similarity">
    <text evidence="10">Belongs to the MurCDEF family. MurF subfamily.</text>
</comment>
<dbReference type="InterPro" id="IPR036565">
    <property type="entry name" value="Mur-like_cat_sf"/>
</dbReference>
<keyword evidence="2 10" id="KW-0436">Ligase</keyword>
<dbReference type="AlphaFoldDB" id="A0A9D5M3E9"/>
<keyword evidence="7 10" id="KW-0573">Peptidoglycan synthesis</keyword>
<dbReference type="InterPro" id="IPR000713">
    <property type="entry name" value="Mur_ligase_N"/>
</dbReference>
<evidence type="ECO:0000256" key="3">
    <source>
        <dbReference type="ARBA" id="ARBA00022618"/>
    </source>
</evidence>
<dbReference type="GO" id="GO:0051301">
    <property type="term" value="P:cell division"/>
    <property type="evidence" value="ECO:0007669"/>
    <property type="project" value="UniProtKB-KW"/>
</dbReference>
<evidence type="ECO:0000259" key="13">
    <source>
        <dbReference type="Pfam" id="PF02875"/>
    </source>
</evidence>
<dbReference type="InterPro" id="IPR051046">
    <property type="entry name" value="MurCDEF_CellWall_CoF430Synth"/>
</dbReference>
<dbReference type="Gene3D" id="3.40.1190.10">
    <property type="entry name" value="Mur-like, catalytic domain"/>
    <property type="match status" value="1"/>
</dbReference>
<dbReference type="InterPro" id="IPR005863">
    <property type="entry name" value="UDP-N-AcMur_synth"/>
</dbReference>
<evidence type="ECO:0000256" key="8">
    <source>
        <dbReference type="ARBA" id="ARBA00023306"/>
    </source>
</evidence>
<evidence type="ECO:0000256" key="11">
    <source>
        <dbReference type="RuleBase" id="RU004136"/>
    </source>
</evidence>
<dbReference type="Pfam" id="PF02875">
    <property type="entry name" value="Mur_ligase_C"/>
    <property type="match status" value="1"/>
</dbReference>
<feature type="domain" description="Mur ligase N-terminal catalytic" evidence="12">
    <location>
        <begin position="27"/>
        <end position="99"/>
    </location>
</feature>
<dbReference type="GO" id="GO:0005524">
    <property type="term" value="F:ATP binding"/>
    <property type="evidence" value="ECO:0007669"/>
    <property type="project" value="UniProtKB-UniRule"/>
</dbReference>
<dbReference type="NCBIfam" id="TIGR01143">
    <property type="entry name" value="murF"/>
    <property type="match status" value="1"/>
</dbReference>
<sequence>MEWILNISCAANAMNGEICGCDGDELIRSVSTDTRTIKDGAVFFALQGDRFDGHKFVPAAVEGGAVCCVVNKEEGPFNGFPVIAVEDTHKALRDLAAFYRMNFQIPVVGITGSVGKTSTKEMIASVLRRSYKTHMTQGNFNNEIGLPLTVFDLMKEDEIMVLEMGMSSRGEISNLTRIARPDTAVITNIGLSHIEHLGSREGIKKAKFEILEGLPMDGTVILNGDDDLLWSARGEINFETLYYGIRNKNCDLTAYDVRTYSDGSEFTCKIDGEPYKFFVSAPGEHHIYNALAAILTGLKYDVEIDDIRKGIRSFVPSGLRQNFVELPNYKIIRDCYNASPASMKSGLEVLSLAQVKGRRVACLADMLELGDISPEAHRSVGRLVVDYGVDCLITVGKDAHYIAQGAEEEGMNPADIYEFDNNEELIERLPDLLKKNDVILVKGSRGMRMEEIADAIAELS</sequence>
<dbReference type="GO" id="GO:0047480">
    <property type="term" value="F:UDP-N-acetylmuramoyl-tripeptide-D-alanyl-D-alanine ligase activity"/>
    <property type="evidence" value="ECO:0007669"/>
    <property type="project" value="UniProtKB-UniRule"/>
</dbReference>
<evidence type="ECO:0000256" key="7">
    <source>
        <dbReference type="ARBA" id="ARBA00022984"/>
    </source>
</evidence>
<dbReference type="Pfam" id="PF01225">
    <property type="entry name" value="Mur_ligase"/>
    <property type="match status" value="1"/>
</dbReference>
<evidence type="ECO:0000256" key="1">
    <source>
        <dbReference type="ARBA" id="ARBA00022490"/>
    </source>
</evidence>
<evidence type="ECO:0000259" key="12">
    <source>
        <dbReference type="Pfam" id="PF01225"/>
    </source>
</evidence>
<dbReference type="InterPro" id="IPR036615">
    <property type="entry name" value="Mur_ligase_C_dom_sf"/>
</dbReference>
<dbReference type="Proteomes" id="UP000806542">
    <property type="component" value="Unassembled WGS sequence"/>
</dbReference>
<evidence type="ECO:0000256" key="10">
    <source>
        <dbReference type="HAMAP-Rule" id="MF_02019"/>
    </source>
</evidence>
<evidence type="ECO:0000256" key="5">
    <source>
        <dbReference type="ARBA" id="ARBA00022840"/>
    </source>
</evidence>
<feature type="domain" description="Mur ligase C-terminal" evidence="13">
    <location>
        <begin position="322"/>
        <end position="445"/>
    </location>
</feature>
<dbReference type="SUPFAM" id="SSF63418">
    <property type="entry name" value="MurE/MurF N-terminal domain"/>
    <property type="match status" value="1"/>
</dbReference>
<dbReference type="RefSeq" id="WP_226392509.1">
    <property type="nucleotide sequence ID" value="NZ_JADCKB010000009.1"/>
</dbReference>
<evidence type="ECO:0000313" key="16">
    <source>
        <dbReference type="Proteomes" id="UP000806542"/>
    </source>
</evidence>
<comment type="function">
    <text evidence="10 11">Involved in cell wall formation. Catalyzes the final step in the synthesis of UDP-N-acetylmuramoyl-pentapeptide, the precursor of murein.</text>
</comment>
<protein>
    <recommendedName>
        <fullName evidence="10 11">UDP-N-acetylmuramoyl-tripeptide--D-alanyl-D-alanine ligase</fullName>
        <ecNumber evidence="10 11">6.3.2.10</ecNumber>
    </recommendedName>
    <alternativeName>
        <fullName evidence="10">D-alanyl-D-alanine-adding enzyme</fullName>
    </alternativeName>
</protein>
<dbReference type="PANTHER" id="PTHR43024:SF1">
    <property type="entry name" value="UDP-N-ACETYLMURAMOYL-TRIPEPTIDE--D-ALANYL-D-ALANINE LIGASE"/>
    <property type="match status" value="1"/>
</dbReference>
<keyword evidence="16" id="KW-1185">Reference proteome</keyword>
<dbReference type="InterPro" id="IPR004101">
    <property type="entry name" value="Mur_ligase_C"/>
</dbReference>
<dbReference type="SUPFAM" id="SSF53244">
    <property type="entry name" value="MurD-like peptide ligases, peptide-binding domain"/>
    <property type="match status" value="1"/>
</dbReference>
<keyword evidence="5 10" id="KW-0067">ATP-binding</keyword>
<dbReference type="GO" id="GO:0009252">
    <property type="term" value="P:peptidoglycan biosynthetic process"/>
    <property type="evidence" value="ECO:0007669"/>
    <property type="project" value="UniProtKB-UniRule"/>
</dbReference>
<dbReference type="EC" id="6.3.2.10" evidence="10 11"/>
<comment type="catalytic activity">
    <reaction evidence="10 11">
        <text>D-alanyl-D-alanine + UDP-N-acetyl-alpha-D-muramoyl-L-alanyl-gamma-D-glutamyl-meso-2,6-diaminopimelate + ATP = UDP-N-acetyl-alpha-D-muramoyl-L-alanyl-gamma-D-glutamyl-meso-2,6-diaminopimeloyl-D-alanyl-D-alanine + ADP + phosphate + H(+)</text>
        <dbReference type="Rhea" id="RHEA:28374"/>
        <dbReference type="ChEBI" id="CHEBI:15378"/>
        <dbReference type="ChEBI" id="CHEBI:30616"/>
        <dbReference type="ChEBI" id="CHEBI:43474"/>
        <dbReference type="ChEBI" id="CHEBI:57822"/>
        <dbReference type="ChEBI" id="CHEBI:61386"/>
        <dbReference type="ChEBI" id="CHEBI:83905"/>
        <dbReference type="ChEBI" id="CHEBI:456216"/>
        <dbReference type="EC" id="6.3.2.10"/>
    </reaction>
</comment>
<feature type="domain" description="Mur ligase central" evidence="14">
    <location>
        <begin position="110"/>
        <end position="296"/>
    </location>
</feature>